<evidence type="ECO:0000313" key="2">
    <source>
        <dbReference type="EMBL" id="KAF6027330.1"/>
    </source>
</evidence>
<feature type="domain" description="C-type lectin" evidence="1">
    <location>
        <begin position="1"/>
        <end position="91"/>
    </location>
</feature>
<dbReference type="InterPro" id="IPR016187">
    <property type="entry name" value="CTDL_fold"/>
</dbReference>
<dbReference type="InterPro" id="IPR016186">
    <property type="entry name" value="C-type_lectin-like/link_sf"/>
</dbReference>
<reference evidence="2" key="1">
    <citation type="submission" date="2020-06" db="EMBL/GenBank/DDBJ databases">
        <title>Draft genome of Bugula neritina, a colonial animal packing powerful symbionts and potential medicines.</title>
        <authorList>
            <person name="Rayko M."/>
        </authorList>
    </citation>
    <scope>NUCLEOTIDE SEQUENCE [LARGE SCALE GENOMIC DNA]</scope>
    <source>
        <strain evidence="2">Kwan_BN1</strain>
    </source>
</reference>
<dbReference type="OrthoDB" id="6285323at2759"/>
<feature type="domain" description="C-type lectin" evidence="1">
    <location>
        <begin position="597"/>
        <end position="730"/>
    </location>
</feature>
<dbReference type="EMBL" id="VXIV02002107">
    <property type="protein sequence ID" value="KAF6027330.1"/>
    <property type="molecule type" value="Genomic_DNA"/>
</dbReference>
<dbReference type="InterPro" id="IPR001304">
    <property type="entry name" value="C-type_lectin-like"/>
</dbReference>
<proteinExistence type="predicted"/>
<dbReference type="Gene3D" id="3.10.100.10">
    <property type="entry name" value="Mannose-Binding Protein A, subunit A"/>
    <property type="match status" value="7"/>
</dbReference>
<evidence type="ECO:0000259" key="1">
    <source>
        <dbReference type="PROSITE" id="PS50041"/>
    </source>
</evidence>
<dbReference type="PROSITE" id="PS50041">
    <property type="entry name" value="C_TYPE_LECTIN_2"/>
    <property type="match status" value="8"/>
</dbReference>
<feature type="domain" description="C-type lectin" evidence="1">
    <location>
        <begin position="766"/>
        <end position="872"/>
    </location>
</feature>
<feature type="domain" description="C-type lectin" evidence="1">
    <location>
        <begin position="910"/>
        <end position="1032"/>
    </location>
</feature>
<feature type="domain" description="C-type lectin" evidence="1">
    <location>
        <begin position="255"/>
        <end position="371"/>
    </location>
</feature>
<gene>
    <name evidence="2" type="ORF">EB796_014370</name>
</gene>
<dbReference type="CDD" id="cd00037">
    <property type="entry name" value="CLECT"/>
    <property type="match status" value="5"/>
</dbReference>
<dbReference type="Proteomes" id="UP000593567">
    <property type="component" value="Unassembled WGS sequence"/>
</dbReference>
<organism evidence="2 3">
    <name type="scientific">Bugula neritina</name>
    <name type="common">Brown bryozoan</name>
    <name type="synonym">Sertularia neritina</name>
    <dbReference type="NCBI Taxonomy" id="10212"/>
    <lineage>
        <taxon>Eukaryota</taxon>
        <taxon>Metazoa</taxon>
        <taxon>Spiralia</taxon>
        <taxon>Lophotrochozoa</taxon>
        <taxon>Bryozoa</taxon>
        <taxon>Gymnolaemata</taxon>
        <taxon>Cheilostomatida</taxon>
        <taxon>Flustrina</taxon>
        <taxon>Buguloidea</taxon>
        <taxon>Bugulidae</taxon>
        <taxon>Bugula</taxon>
    </lineage>
</organism>
<dbReference type="Pfam" id="PF00059">
    <property type="entry name" value="Lectin_C"/>
    <property type="match status" value="7"/>
</dbReference>
<keyword evidence="3" id="KW-1185">Reference proteome</keyword>
<dbReference type="SMART" id="SM00034">
    <property type="entry name" value="CLECT"/>
    <property type="match status" value="6"/>
</dbReference>
<protein>
    <recommendedName>
        <fullName evidence="1">C-type lectin domain-containing protein</fullName>
    </recommendedName>
</protein>
<feature type="domain" description="C-type lectin" evidence="1">
    <location>
        <begin position="117"/>
        <end position="235"/>
    </location>
</feature>
<feature type="domain" description="C-type lectin" evidence="1">
    <location>
        <begin position="383"/>
        <end position="438"/>
    </location>
</feature>
<dbReference type="PANTHER" id="PTHR22803">
    <property type="entry name" value="MANNOSE, PHOSPHOLIPASE, LECTIN RECEPTOR RELATED"/>
    <property type="match status" value="1"/>
</dbReference>
<dbReference type="InterPro" id="IPR050111">
    <property type="entry name" value="C-type_lectin/snaclec_domain"/>
</dbReference>
<dbReference type="SUPFAM" id="SSF56436">
    <property type="entry name" value="C-type lectin-like"/>
    <property type="match status" value="8"/>
</dbReference>
<dbReference type="AlphaFoldDB" id="A0A7J7JM22"/>
<sequence length="1087" mass="123283">MSLLEISNKMEEGLLRSSNHLYNKDVDGIWLGFSGGFRSYRWISGGHVNPSIFVIPSILILATSCGIIYTDGDGNMTVSDNCGHRYPFLCESAADDSTIAYKHPPVDTFCEYDHFQYKGHCYKMVSDNEKSWSDAQKACREDGAKLVSISDSQEQAFLNAHTSLIYWIGLRSSGHSSVWRWEDFGEPVNYRNFMRSSTHRADQSRNCALMMGTPGRNKGQWSAGVCDAKFGYICEKLGTVRKTTPPSRPLVPECVDGFCYELNEEHRVWSEAQDDCRRKGGNLVSIASPYEQTNVQKYVPHRLAGLSLWIGGSDKTSSSAWAWLDGTPFSYMNWDGLTRHSTKLNRCMAMRLESKTWITDECDVKKPYICKRLSGYSTIPRWWIGLEDRDNDGEFKWQDGTPVTFVDWAEHQPADVYGITNCVVMTSLKGQWEVTQCDNLADGFICKTSPVLGKPKNVDMSKVCPSMAYETSSSRLASASQSGNKLLFILREEAAYVLDIYKGAGHSLTFWLNYKNENGTHLTDGKPVYTSQYLPPWNKEHTGNEHDSCTYIKASTGELYDDDCTTRMPFLCKSYRIDYVPEPKVKYTDCPDKWNLVGDKCYKAFQSWRRPEKKSWYDARDHCRALGGDLASIHAEFAAGDDIRKIFTNQFGQVMESEYWIGVNILDRSKGYQWSDGSNLDMVAWDEDEPNDNRMLENCVVANIKTEYRGPVTMTWNDKYCPTSHDYVCQVPAGTLTATLMPTTTLPTPSRIPGVQGKCDTGWLQFTTNCYKFRQEYLSWHEAKKDCEEENSHLVVIHTKEENAFITSQITKTSQRHWSIGLTQYGSKDWGWVDGSAVDFAPWHEGEPSKHGGAENCVQMYHDSGFWNDFNCAMQSRGHICQRPVNGVTYPPTTTPEPGLGYCPYGFTSFDNKCFGLFGETTPKNWTDAQAECRAMGGGYDLVSILNSKQQAYVEVMMYKLKKSVWIGLSDLSGFQRFVWSNNDPVTETYWASFQPQYSKSSRCARLETENPHQLGKWIGADCSDELMYFCSGPTDRSISTPQQQLEVACVLLAMRSLMELVTDYMIPLLALRTQLRTVLEILTTVI</sequence>
<accession>A0A7J7JM22</accession>
<name>A0A7J7JM22_BUGNE</name>
<comment type="caution">
    <text evidence="2">The sequence shown here is derived from an EMBL/GenBank/DDBJ whole genome shotgun (WGS) entry which is preliminary data.</text>
</comment>
<evidence type="ECO:0000313" key="3">
    <source>
        <dbReference type="Proteomes" id="UP000593567"/>
    </source>
</evidence>
<feature type="domain" description="C-type lectin" evidence="1">
    <location>
        <begin position="482"/>
        <end position="573"/>
    </location>
</feature>